<evidence type="ECO:0000313" key="2">
    <source>
        <dbReference type="EMBL" id="STN24846.1"/>
    </source>
</evidence>
<dbReference type="Proteomes" id="UP000290652">
    <property type="component" value="Unassembled WGS sequence"/>
</dbReference>
<dbReference type="Proteomes" id="UP000254255">
    <property type="component" value="Unassembled WGS sequence"/>
</dbReference>
<evidence type="ECO:0000313" key="3">
    <source>
        <dbReference type="Proteomes" id="UP000254255"/>
    </source>
</evidence>
<dbReference type="EMBL" id="SCIU01000069">
    <property type="protein sequence ID" value="RXB22817.1"/>
    <property type="molecule type" value="Genomic_DNA"/>
</dbReference>
<evidence type="ECO:0000313" key="4">
    <source>
        <dbReference type="Proteomes" id="UP000290652"/>
    </source>
</evidence>
<reference evidence="2 3" key="1">
    <citation type="submission" date="2018-06" db="EMBL/GenBank/DDBJ databases">
        <authorList>
            <consortium name="Pathogen Informatics"/>
            <person name="Doyle S."/>
        </authorList>
    </citation>
    <scope>NUCLEOTIDE SEQUENCE [LARGE SCALE GENOMIC DNA]</scope>
    <source>
        <strain evidence="2 3">NCTC13148</strain>
    </source>
</reference>
<name>A0A271U088_ECOLX</name>
<evidence type="ECO:0000313" key="1">
    <source>
        <dbReference type="EMBL" id="RXB22817.1"/>
    </source>
</evidence>
<proteinExistence type="predicted"/>
<accession>A0A271U088</accession>
<dbReference type="AlphaFoldDB" id="A0A271U088"/>
<sequence length="75" mass="8640">MNENSDAVVSAATSCLLYVREIERSGPGEMPVSYSNELIQRWLSSAERRNLHSRHSLRSIRTILKHARKSRQPDF</sequence>
<organism evidence="1 4">
    <name type="scientific">Escherichia coli</name>
    <dbReference type="NCBI Taxonomy" id="562"/>
    <lineage>
        <taxon>Bacteria</taxon>
        <taxon>Pseudomonadati</taxon>
        <taxon>Pseudomonadota</taxon>
        <taxon>Gammaproteobacteria</taxon>
        <taxon>Enterobacterales</taxon>
        <taxon>Enterobacteriaceae</taxon>
        <taxon>Escherichia</taxon>
    </lineage>
</organism>
<protein>
    <submittedName>
        <fullName evidence="1">Uncharacterized protein</fullName>
    </submittedName>
</protein>
<dbReference type="EMBL" id="UGET01000005">
    <property type="protein sequence ID" value="STN24846.1"/>
    <property type="molecule type" value="Genomic_DNA"/>
</dbReference>
<gene>
    <name evidence="1" type="ORF">EPS97_21825</name>
    <name evidence="2" type="ORF">NCTC13148_05241</name>
</gene>
<reference evidence="1 4" key="2">
    <citation type="submission" date="2019-01" db="EMBL/GenBank/DDBJ databases">
        <title>Genomic analysis of febrile catheter-associated UTI E. coli isolates.</title>
        <authorList>
            <person name="Potter R."/>
            <person name="Zou Z."/>
            <person name="Henderson J."/>
            <person name="Dantas G."/>
        </authorList>
    </citation>
    <scope>NUCLEOTIDE SEQUENCE [LARGE SCALE GENOMIC DNA]</scope>
    <source>
        <strain evidence="1 4">49_rectal</strain>
    </source>
</reference>